<dbReference type="EMBL" id="KN832878">
    <property type="protein sequence ID" value="KIN00056.1"/>
    <property type="molecule type" value="Genomic_DNA"/>
</dbReference>
<sequence>MTYVARGATDSHLTVKSLTVVVHDIISHRTGGQYDNRQILLSHLIRQQCQNPIGQDDELHLHARCAGPEGQNATDENLPVRFVRRTIYNATMHDEEITAIKERLDHLCGLVSIRLVGQESRIFQDPPGYLPALPPLPEYPLYECVISRHWRDEFPFMTIQTPSMMCLLELNPRLAAQLVAWERTNVSTLSSASGDLDYVFQYEDAIRLDPPLVPYPLARNIDIYIEKFASQLDPSPDSCLVLLVAAIGTVAQCSSLTAAYEKRPDSPYISKALCMLPNVLFEFSLTSVQCLVLLSIYYCSIAKPCQAHDYILIASSKAQAIFKCRLFEGDERRIDLLRRAFWSILLIESDLAYHIDMPESNIWKFDDRILLPGIQATWQPCREDQRDELDNIRSIHSTAMPSDNVKAYFLAQIAMCRMVRRCTTSVIVSQEQEHYSPVVALELACQLDTWYDHLPSSIRFERHDTAVALSDEFVKNVASSCLSSTIAVSQFLRMQYYLCLANIYWPAIYSVIKAGTLEVVPAANCELFFNSYVRFVISAASVLPNSPQNPWSVYASIFITTMACLKGANNLYLRSTIPPNIARCFSIAADMFKNGDAVNVSPAISKLGLILVEHVSDLC</sequence>
<accession>A0A0C3GVC9</accession>
<evidence type="ECO:0000313" key="1">
    <source>
        <dbReference type="EMBL" id="KIN00056.1"/>
    </source>
</evidence>
<dbReference type="CDD" id="cd12148">
    <property type="entry name" value="fungal_TF_MHR"/>
    <property type="match status" value="1"/>
</dbReference>
<dbReference type="InterPro" id="IPR053181">
    <property type="entry name" value="EcdB-like_regulator"/>
</dbReference>
<evidence type="ECO:0008006" key="3">
    <source>
        <dbReference type="Google" id="ProtNLM"/>
    </source>
</evidence>
<name>A0A0C3GVC9_OIDMZ</name>
<dbReference type="OrthoDB" id="4685598at2759"/>
<dbReference type="AlphaFoldDB" id="A0A0C3GVC9"/>
<dbReference type="InParanoid" id="A0A0C3GVC9"/>
<protein>
    <recommendedName>
        <fullName evidence="3">Transcription factor domain-containing protein</fullName>
    </recommendedName>
</protein>
<keyword evidence="2" id="KW-1185">Reference proteome</keyword>
<proteinExistence type="predicted"/>
<dbReference type="PANTHER" id="PTHR47785">
    <property type="entry name" value="ZN(II)2CYS6 TRANSCRIPTION FACTOR (EUROFUNG)-RELATED-RELATED"/>
    <property type="match status" value="1"/>
</dbReference>
<reference evidence="1 2" key="1">
    <citation type="submission" date="2014-04" db="EMBL/GenBank/DDBJ databases">
        <authorList>
            <consortium name="DOE Joint Genome Institute"/>
            <person name="Kuo A."/>
            <person name="Martino E."/>
            <person name="Perotto S."/>
            <person name="Kohler A."/>
            <person name="Nagy L.G."/>
            <person name="Floudas D."/>
            <person name="Copeland A."/>
            <person name="Barry K.W."/>
            <person name="Cichocki N."/>
            <person name="Veneault-Fourrey C."/>
            <person name="LaButti K."/>
            <person name="Lindquist E.A."/>
            <person name="Lipzen A."/>
            <person name="Lundell T."/>
            <person name="Morin E."/>
            <person name="Murat C."/>
            <person name="Sun H."/>
            <person name="Tunlid A."/>
            <person name="Henrissat B."/>
            <person name="Grigoriev I.V."/>
            <person name="Hibbett D.S."/>
            <person name="Martin F."/>
            <person name="Nordberg H.P."/>
            <person name="Cantor M.N."/>
            <person name="Hua S.X."/>
        </authorList>
    </citation>
    <scope>NUCLEOTIDE SEQUENCE [LARGE SCALE GENOMIC DNA]</scope>
    <source>
        <strain evidence="1 2">Zn</strain>
    </source>
</reference>
<evidence type="ECO:0000313" key="2">
    <source>
        <dbReference type="Proteomes" id="UP000054321"/>
    </source>
</evidence>
<dbReference type="Proteomes" id="UP000054321">
    <property type="component" value="Unassembled WGS sequence"/>
</dbReference>
<gene>
    <name evidence="1" type="ORF">OIDMADRAFT_181281</name>
</gene>
<dbReference type="PANTHER" id="PTHR47785:SF3">
    <property type="entry name" value="ZN(2)-C6 FUNGAL-TYPE DOMAIN-CONTAINING PROTEIN"/>
    <property type="match status" value="1"/>
</dbReference>
<organism evidence="1 2">
    <name type="scientific">Oidiodendron maius (strain Zn)</name>
    <dbReference type="NCBI Taxonomy" id="913774"/>
    <lineage>
        <taxon>Eukaryota</taxon>
        <taxon>Fungi</taxon>
        <taxon>Dikarya</taxon>
        <taxon>Ascomycota</taxon>
        <taxon>Pezizomycotina</taxon>
        <taxon>Leotiomycetes</taxon>
        <taxon>Leotiomycetes incertae sedis</taxon>
        <taxon>Myxotrichaceae</taxon>
        <taxon>Oidiodendron</taxon>
    </lineage>
</organism>
<reference evidence="2" key="2">
    <citation type="submission" date="2015-01" db="EMBL/GenBank/DDBJ databases">
        <title>Evolutionary Origins and Diversification of the Mycorrhizal Mutualists.</title>
        <authorList>
            <consortium name="DOE Joint Genome Institute"/>
            <consortium name="Mycorrhizal Genomics Consortium"/>
            <person name="Kohler A."/>
            <person name="Kuo A."/>
            <person name="Nagy L.G."/>
            <person name="Floudas D."/>
            <person name="Copeland A."/>
            <person name="Barry K.W."/>
            <person name="Cichocki N."/>
            <person name="Veneault-Fourrey C."/>
            <person name="LaButti K."/>
            <person name="Lindquist E.A."/>
            <person name="Lipzen A."/>
            <person name="Lundell T."/>
            <person name="Morin E."/>
            <person name="Murat C."/>
            <person name="Riley R."/>
            <person name="Ohm R."/>
            <person name="Sun H."/>
            <person name="Tunlid A."/>
            <person name="Henrissat B."/>
            <person name="Grigoriev I.V."/>
            <person name="Hibbett D.S."/>
            <person name="Martin F."/>
        </authorList>
    </citation>
    <scope>NUCLEOTIDE SEQUENCE [LARGE SCALE GENOMIC DNA]</scope>
    <source>
        <strain evidence="2">Zn</strain>
    </source>
</reference>
<dbReference type="HOGENOM" id="CLU_036824_1_0_1"/>